<evidence type="ECO:0000256" key="3">
    <source>
        <dbReference type="ARBA" id="ARBA00022723"/>
    </source>
</evidence>
<reference evidence="9" key="1">
    <citation type="submission" date="2020-05" db="EMBL/GenBank/DDBJ databases">
        <authorList>
            <person name="Chiriac C."/>
            <person name="Salcher M."/>
            <person name="Ghai R."/>
            <person name="Kavagutti S V."/>
        </authorList>
    </citation>
    <scope>NUCLEOTIDE SEQUENCE</scope>
</reference>
<dbReference type="EC" id="3.5.2.7" evidence="2"/>
<accession>A0A6J6TNJ2</accession>
<comment type="pathway">
    <text evidence="1">Amino-acid degradation.</text>
</comment>
<dbReference type="GO" id="GO:0019556">
    <property type="term" value="P:L-histidine catabolic process to glutamate and formamide"/>
    <property type="evidence" value="ECO:0007669"/>
    <property type="project" value="InterPro"/>
</dbReference>
<dbReference type="Pfam" id="PF01979">
    <property type="entry name" value="Amidohydro_1"/>
    <property type="match status" value="1"/>
</dbReference>
<dbReference type="GO" id="GO:0046872">
    <property type="term" value="F:metal ion binding"/>
    <property type="evidence" value="ECO:0007669"/>
    <property type="project" value="UniProtKB-KW"/>
</dbReference>
<evidence type="ECO:0000256" key="7">
    <source>
        <dbReference type="ARBA" id="ARBA00023004"/>
    </source>
</evidence>
<dbReference type="HAMAP" id="MF_00372">
    <property type="entry name" value="HutI"/>
    <property type="match status" value="1"/>
</dbReference>
<evidence type="ECO:0000256" key="2">
    <source>
        <dbReference type="ARBA" id="ARBA00012864"/>
    </source>
</evidence>
<dbReference type="AlphaFoldDB" id="A0A6J6TNJ2"/>
<keyword evidence="6" id="KW-0862">Zinc</keyword>
<dbReference type="InterPro" id="IPR006680">
    <property type="entry name" value="Amidohydro-rel"/>
</dbReference>
<dbReference type="GO" id="GO:0050480">
    <property type="term" value="F:imidazolonepropionase activity"/>
    <property type="evidence" value="ECO:0007669"/>
    <property type="project" value="UniProtKB-EC"/>
</dbReference>
<evidence type="ECO:0000256" key="4">
    <source>
        <dbReference type="ARBA" id="ARBA00022801"/>
    </source>
</evidence>
<evidence type="ECO:0000256" key="1">
    <source>
        <dbReference type="ARBA" id="ARBA00005023"/>
    </source>
</evidence>
<gene>
    <name evidence="9" type="ORF">UFOPK2809_00798</name>
</gene>
<feature type="domain" description="Amidohydrolase-related" evidence="8">
    <location>
        <begin position="62"/>
        <end position="364"/>
    </location>
</feature>
<dbReference type="SUPFAM" id="SSF51338">
    <property type="entry name" value="Composite domain of metallo-dependent hydrolases"/>
    <property type="match status" value="1"/>
</dbReference>
<dbReference type="PANTHER" id="PTHR42752:SF1">
    <property type="entry name" value="IMIDAZOLONEPROPIONASE-RELATED"/>
    <property type="match status" value="1"/>
</dbReference>
<dbReference type="InterPro" id="IPR011059">
    <property type="entry name" value="Metal-dep_hydrolase_composite"/>
</dbReference>
<dbReference type="GO" id="GO:0005737">
    <property type="term" value="C:cytoplasm"/>
    <property type="evidence" value="ECO:0007669"/>
    <property type="project" value="InterPro"/>
</dbReference>
<dbReference type="NCBIfam" id="TIGR01224">
    <property type="entry name" value="hutI"/>
    <property type="match status" value="1"/>
</dbReference>
<evidence type="ECO:0000256" key="6">
    <source>
        <dbReference type="ARBA" id="ARBA00022833"/>
    </source>
</evidence>
<dbReference type="Gene3D" id="2.30.40.10">
    <property type="entry name" value="Urease, subunit C, domain 1"/>
    <property type="match status" value="1"/>
</dbReference>
<keyword evidence="7" id="KW-0408">Iron</keyword>
<name>A0A6J6TNJ2_9ZZZZ</name>
<keyword evidence="3" id="KW-0479">Metal-binding</keyword>
<dbReference type="InterPro" id="IPR032466">
    <property type="entry name" value="Metal_Hydrolase"/>
</dbReference>
<keyword evidence="5" id="KW-0369">Histidine metabolism</keyword>
<protein>
    <recommendedName>
        <fullName evidence="2">imidazolonepropionase</fullName>
        <ecNumber evidence="2">3.5.2.7</ecNumber>
    </recommendedName>
</protein>
<keyword evidence="4" id="KW-0378">Hydrolase</keyword>
<dbReference type="PANTHER" id="PTHR42752">
    <property type="entry name" value="IMIDAZOLONEPROPIONASE"/>
    <property type="match status" value="1"/>
</dbReference>
<dbReference type="Gene3D" id="3.20.20.140">
    <property type="entry name" value="Metal-dependent hydrolases"/>
    <property type="match status" value="1"/>
</dbReference>
<evidence type="ECO:0000313" key="9">
    <source>
        <dbReference type="EMBL" id="CAB4748971.1"/>
    </source>
</evidence>
<dbReference type="InterPro" id="IPR005920">
    <property type="entry name" value="HutI"/>
</dbReference>
<dbReference type="EMBL" id="CAEZZA010000094">
    <property type="protein sequence ID" value="CAB4748971.1"/>
    <property type="molecule type" value="Genomic_DNA"/>
</dbReference>
<proteinExistence type="inferred from homology"/>
<organism evidence="9">
    <name type="scientific">freshwater metagenome</name>
    <dbReference type="NCBI Taxonomy" id="449393"/>
    <lineage>
        <taxon>unclassified sequences</taxon>
        <taxon>metagenomes</taxon>
        <taxon>ecological metagenomes</taxon>
    </lineage>
</organism>
<evidence type="ECO:0000259" key="8">
    <source>
        <dbReference type="Pfam" id="PF01979"/>
    </source>
</evidence>
<dbReference type="SUPFAM" id="SSF51556">
    <property type="entry name" value="Metallo-dependent hydrolases"/>
    <property type="match status" value="1"/>
</dbReference>
<evidence type="ECO:0000256" key="5">
    <source>
        <dbReference type="ARBA" id="ARBA00022808"/>
    </source>
</evidence>
<sequence>MTTVALTNIGSLVTNDETLGAGPLGLLKDAALVFEGEHISWVGPSAQAPATDQQIDLAGRAVLPGFVDSHAHLLFAGERSAEFAARMAGGQYEAGGIRSTVAKTRGASDDELESNLLRLVNELHRSGITTFETKSGYGLTTADEARALEIANHLTPETTFLGAHVVPIEFADDPAGYVQLVTGDMLAACAPNAKWIDVFCDRGAFDGDQARAILKAGKALGLLARVHANQLQAGPGVTVAVEADAASADHCTYLTDTDIELLAGSNTVATLLPGAEFSTRSPYPDARRLIDAGATVAIATDCNPGSSFTTSMPFCIALAVREMHLTPDEAVWSATLGGARALRRTDIGRLIVGARADILALNAPSHLHLAYRPGVDLTHQVWIAGKAHRVAS</sequence>